<organism evidence="1 2">
    <name type="scientific">Sphingobium boeckii</name>
    <dbReference type="NCBI Taxonomy" id="1082345"/>
    <lineage>
        <taxon>Bacteria</taxon>
        <taxon>Pseudomonadati</taxon>
        <taxon>Pseudomonadota</taxon>
        <taxon>Alphaproteobacteria</taxon>
        <taxon>Sphingomonadales</taxon>
        <taxon>Sphingomonadaceae</taxon>
        <taxon>Sphingobium</taxon>
    </lineage>
</organism>
<dbReference type="Proteomes" id="UP000549617">
    <property type="component" value="Unassembled WGS sequence"/>
</dbReference>
<reference evidence="1 2" key="1">
    <citation type="submission" date="2020-08" db="EMBL/GenBank/DDBJ databases">
        <title>Genomic Encyclopedia of Type Strains, Phase IV (KMG-IV): sequencing the most valuable type-strain genomes for metagenomic binning, comparative biology and taxonomic classification.</title>
        <authorList>
            <person name="Goeker M."/>
        </authorList>
    </citation>
    <scope>NUCLEOTIDE SEQUENCE [LARGE SCALE GENOMIC DNA]</scope>
    <source>
        <strain evidence="1 2">DSM 25079</strain>
    </source>
</reference>
<dbReference type="AlphaFoldDB" id="A0A7W9AHF3"/>
<evidence type="ECO:0000313" key="1">
    <source>
        <dbReference type="EMBL" id="MBB5685750.1"/>
    </source>
</evidence>
<keyword evidence="2" id="KW-1185">Reference proteome</keyword>
<gene>
    <name evidence="1" type="ORF">FHS49_001766</name>
</gene>
<sequence>MTVRVFVGFFGLARALDRTIDSIEQHVFAPLLAENIEIVRAAHLNCPSVVHAPRSGETMVRYTRPDLSRLKLDALTLEEQSDERVADYIARIMKIPQYWEADEDGNMRRNVIHQMNSLKGLYTLLSGMDPQSFNAIILLRPDLRYIDPLPIRKFMAQIDPSVRLSTGKMHPLGQALRRGLRGPVDLITPDWHQWNGLNDRIAIATPQAAAAYLNRIDLLDDYAATHTHFQSEHLLKFAIERAGLKNAGTWVRANRVRTTGEEEGRDTDRKQPWLSAISRPIRIGLQI</sequence>
<name>A0A7W9AHF3_9SPHN</name>
<evidence type="ECO:0000313" key="2">
    <source>
        <dbReference type="Proteomes" id="UP000549617"/>
    </source>
</evidence>
<accession>A0A7W9AHF3</accession>
<dbReference type="RefSeq" id="WP_184017525.1">
    <property type="nucleotide sequence ID" value="NZ_JACIJC010000003.1"/>
</dbReference>
<dbReference type="EMBL" id="JACIJC010000003">
    <property type="protein sequence ID" value="MBB5685750.1"/>
    <property type="molecule type" value="Genomic_DNA"/>
</dbReference>
<comment type="caution">
    <text evidence="1">The sequence shown here is derived from an EMBL/GenBank/DDBJ whole genome shotgun (WGS) entry which is preliminary data.</text>
</comment>
<protein>
    <submittedName>
        <fullName evidence="1">Uncharacterized protein</fullName>
    </submittedName>
</protein>
<proteinExistence type="predicted"/>